<feature type="region of interest" description="Disordered" evidence="1">
    <location>
        <begin position="87"/>
        <end position="107"/>
    </location>
</feature>
<dbReference type="AlphaFoldDB" id="A0A2T7F991"/>
<evidence type="ECO:0000313" key="2">
    <source>
        <dbReference type="EMBL" id="PUZ76650.1"/>
    </source>
</evidence>
<name>A0A2T7F991_9POAL</name>
<reference evidence="2 3" key="1">
    <citation type="submission" date="2018-04" db="EMBL/GenBank/DDBJ databases">
        <title>WGS assembly of Panicum hallii var. hallii HAL2.</title>
        <authorList>
            <person name="Lovell J."/>
            <person name="Jenkins J."/>
            <person name="Lowry D."/>
            <person name="Mamidi S."/>
            <person name="Sreedasyam A."/>
            <person name="Weng X."/>
            <person name="Barry K."/>
            <person name="Bonette J."/>
            <person name="Campitelli B."/>
            <person name="Daum C."/>
            <person name="Gordon S."/>
            <person name="Gould B."/>
            <person name="Lipzen A."/>
            <person name="MacQueen A."/>
            <person name="Palacio-Mejia J."/>
            <person name="Plott C."/>
            <person name="Shakirov E."/>
            <person name="Shu S."/>
            <person name="Yoshinaga Y."/>
            <person name="Zane M."/>
            <person name="Rokhsar D."/>
            <person name="Grimwood J."/>
            <person name="Schmutz J."/>
            <person name="Juenger T."/>
        </authorList>
    </citation>
    <scope>NUCLEOTIDE SEQUENCE [LARGE SCALE GENOMIC DNA]</scope>
    <source>
        <strain evidence="3">cv. HAL2</strain>
    </source>
</reference>
<dbReference type="Proteomes" id="UP000244336">
    <property type="component" value="Chromosome 1"/>
</dbReference>
<proteinExistence type="predicted"/>
<sequence>MECLCDLVQKGHWLQGNSKLQWPTGDPTPKKHSEPLQLHSVDNRVQVDVMSAPNIYELAPLLTKDKTIPFKRCPECLIDSAAAKLLGTPPRHRTPTAPLFSTSPNPWSQEGCSDPATRFNCARAVSCAAASASEI</sequence>
<evidence type="ECO:0000313" key="3">
    <source>
        <dbReference type="Proteomes" id="UP000244336"/>
    </source>
</evidence>
<dbReference type="EMBL" id="CM009749">
    <property type="protein sequence ID" value="PUZ76650.1"/>
    <property type="molecule type" value="Genomic_DNA"/>
</dbReference>
<protein>
    <submittedName>
        <fullName evidence="2">Uncharacterized protein</fullName>
    </submittedName>
</protein>
<evidence type="ECO:0000256" key="1">
    <source>
        <dbReference type="SAM" id="MobiDB-lite"/>
    </source>
</evidence>
<gene>
    <name evidence="2" type="ORF">GQ55_1G307500</name>
</gene>
<keyword evidence="3" id="KW-1185">Reference proteome</keyword>
<organism evidence="2 3">
    <name type="scientific">Panicum hallii var. hallii</name>
    <dbReference type="NCBI Taxonomy" id="1504633"/>
    <lineage>
        <taxon>Eukaryota</taxon>
        <taxon>Viridiplantae</taxon>
        <taxon>Streptophyta</taxon>
        <taxon>Embryophyta</taxon>
        <taxon>Tracheophyta</taxon>
        <taxon>Spermatophyta</taxon>
        <taxon>Magnoliopsida</taxon>
        <taxon>Liliopsida</taxon>
        <taxon>Poales</taxon>
        <taxon>Poaceae</taxon>
        <taxon>PACMAD clade</taxon>
        <taxon>Panicoideae</taxon>
        <taxon>Panicodae</taxon>
        <taxon>Paniceae</taxon>
        <taxon>Panicinae</taxon>
        <taxon>Panicum</taxon>
        <taxon>Panicum sect. Panicum</taxon>
    </lineage>
</organism>
<dbReference type="Gramene" id="PUZ76650">
    <property type="protein sequence ID" value="PUZ76650"/>
    <property type="gene ID" value="GQ55_1G307500"/>
</dbReference>
<accession>A0A2T7F991</accession>